<proteinExistence type="predicted"/>
<organism evidence="2 3">
    <name type="scientific">Roseomonas alba</name>
    <dbReference type="NCBI Taxonomy" id="2846776"/>
    <lineage>
        <taxon>Bacteria</taxon>
        <taxon>Pseudomonadati</taxon>
        <taxon>Pseudomonadota</taxon>
        <taxon>Alphaproteobacteria</taxon>
        <taxon>Acetobacterales</taxon>
        <taxon>Roseomonadaceae</taxon>
        <taxon>Roseomonas</taxon>
    </lineage>
</organism>
<reference evidence="2 3" key="1">
    <citation type="submission" date="2021-07" db="EMBL/GenBank/DDBJ databases">
        <authorList>
            <person name="So Y."/>
        </authorList>
    </citation>
    <scope>NUCLEOTIDE SEQUENCE [LARGE SCALE GENOMIC DNA]</scope>
    <source>
        <strain evidence="2 3">HJA6</strain>
    </source>
</reference>
<evidence type="ECO:0000313" key="3">
    <source>
        <dbReference type="Proteomes" id="UP001196565"/>
    </source>
</evidence>
<protein>
    <submittedName>
        <fullName evidence="2">Uncharacterized protein</fullName>
    </submittedName>
</protein>
<evidence type="ECO:0000256" key="1">
    <source>
        <dbReference type="SAM" id="SignalP"/>
    </source>
</evidence>
<dbReference type="EMBL" id="JAHYBZ010000003">
    <property type="protein sequence ID" value="MBW6398119.1"/>
    <property type="molecule type" value="Genomic_DNA"/>
</dbReference>
<dbReference type="RefSeq" id="WP_219762736.1">
    <property type="nucleotide sequence ID" value="NZ_JAHYBZ010000003.1"/>
</dbReference>
<keyword evidence="3" id="KW-1185">Reference proteome</keyword>
<keyword evidence="1" id="KW-0732">Signal</keyword>
<dbReference type="PROSITE" id="PS51257">
    <property type="entry name" value="PROKAR_LIPOPROTEIN"/>
    <property type="match status" value="1"/>
</dbReference>
<comment type="caution">
    <text evidence="2">The sequence shown here is derived from an EMBL/GenBank/DDBJ whole genome shotgun (WGS) entry which is preliminary data.</text>
</comment>
<name>A0ABS7AAB0_9PROT</name>
<dbReference type="Proteomes" id="UP001196565">
    <property type="component" value="Unassembled WGS sequence"/>
</dbReference>
<accession>A0ABS7AAB0</accession>
<gene>
    <name evidence="2" type="ORF">KPL78_09695</name>
</gene>
<sequence length="135" mass="14464">MKLLALFLALAVAGCGARTAPGRIGSGPQYWRPAAAEEPWRISGYLDTRREWGLLGSSPKHEIVVTVNGRVAMQAEMPRDEAIEIEGKAEGRSVSALCTPHMVSRATLQVNCLVLVANERAATLSLVAGTNRPRA</sequence>
<evidence type="ECO:0000313" key="2">
    <source>
        <dbReference type="EMBL" id="MBW6398119.1"/>
    </source>
</evidence>
<feature type="signal peptide" evidence="1">
    <location>
        <begin position="1"/>
        <end position="17"/>
    </location>
</feature>
<feature type="chain" id="PRO_5046739811" evidence="1">
    <location>
        <begin position="18"/>
        <end position="135"/>
    </location>
</feature>